<dbReference type="RefSeq" id="WP_119150774.1">
    <property type="nucleotide sequence ID" value="NZ_JBHSOV010000035.1"/>
</dbReference>
<reference evidence="1 2" key="1">
    <citation type="submission" date="2018-09" db="EMBL/GenBank/DDBJ databases">
        <title>Cohnella cavernae sp. nov., isolated from a karst cave.</title>
        <authorList>
            <person name="Zhu H."/>
        </authorList>
    </citation>
    <scope>NUCLEOTIDE SEQUENCE [LARGE SCALE GENOMIC DNA]</scope>
    <source>
        <strain evidence="1 2">K2E09-144</strain>
    </source>
</reference>
<dbReference type="InterPro" id="IPR018708">
    <property type="entry name" value="DUF2225"/>
</dbReference>
<dbReference type="Pfam" id="PF09986">
    <property type="entry name" value="DUF2225"/>
    <property type="match status" value="1"/>
</dbReference>
<evidence type="ECO:0000313" key="2">
    <source>
        <dbReference type="Proteomes" id="UP000266340"/>
    </source>
</evidence>
<proteinExistence type="predicted"/>
<dbReference type="EMBL" id="QXJM01000039">
    <property type="protein sequence ID" value="RIE02740.1"/>
    <property type="molecule type" value="Genomic_DNA"/>
</dbReference>
<comment type="caution">
    <text evidence="1">The sequence shown here is derived from an EMBL/GenBank/DDBJ whole genome shotgun (WGS) entry which is preliminary data.</text>
</comment>
<dbReference type="SUPFAM" id="SSF48452">
    <property type="entry name" value="TPR-like"/>
    <property type="match status" value="1"/>
</dbReference>
<dbReference type="Proteomes" id="UP000266340">
    <property type="component" value="Unassembled WGS sequence"/>
</dbReference>
<dbReference type="OrthoDB" id="9780343at2"/>
<protein>
    <submittedName>
        <fullName evidence="1">DUF2225 domain-containing protein</fullName>
    </submittedName>
</protein>
<dbReference type="Gene3D" id="1.25.40.10">
    <property type="entry name" value="Tetratricopeptide repeat domain"/>
    <property type="match status" value="1"/>
</dbReference>
<gene>
    <name evidence="1" type="ORF">D3H35_19035</name>
</gene>
<sequence length="233" mass="27291">MEPLYQITVTCICCDASYSTSRVRPSFKRSIRSDTDFCSYFKEINPDFYVVRVCPYCGFASTESFGEKLKETQKNAYYEKIGKQWKMKDYGTERTEQEAMECYKLSLLTAQVIGERDRVIAGLLHHIAWLYRYAGQKEQELRFIAFAKDAYIRVYETESVSYSNARLLYLIGELNRRLGNFHEAVRWFSRVIHDKKIVDASMIRASREQWTAIREEMTGKGMDLPEEMQQSGT</sequence>
<dbReference type="InterPro" id="IPR011990">
    <property type="entry name" value="TPR-like_helical_dom_sf"/>
</dbReference>
<accession>A0A398CKB2</accession>
<evidence type="ECO:0000313" key="1">
    <source>
        <dbReference type="EMBL" id="RIE02740.1"/>
    </source>
</evidence>
<organism evidence="1 2">
    <name type="scientific">Cohnella faecalis</name>
    <dbReference type="NCBI Taxonomy" id="2315694"/>
    <lineage>
        <taxon>Bacteria</taxon>
        <taxon>Bacillati</taxon>
        <taxon>Bacillota</taxon>
        <taxon>Bacilli</taxon>
        <taxon>Bacillales</taxon>
        <taxon>Paenibacillaceae</taxon>
        <taxon>Cohnella</taxon>
    </lineage>
</organism>
<keyword evidence="2" id="KW-1185">Reference proteome</keyword>
<name>A0A398CKB2_9BACL</name>
<dbReference type="AlphaFoldDB" id="A0A398CKB2"/>